<dbReference type="GO" id="GO:0016226">
    <property type="term" value="P:iron-sulfur cluster assembly"/>
    <property type="evidence" value="ECO:0007669"/>
    <property type="project" value="TreeGrafter"/>
</dbReference>
<sequence>MKEPDLLIKCKTILLNVHSISTVFEKNTIIEDETNDLIELKLQCEDHPQKKIILLDVGQEKICTKRLACESCIDIHPSLHYKSITYVHSQWKQVLQKRQENMNKNLESMQQKVESIKNMLQQMQKSINQQFVESIQKLTSKFNQYGIQVDEVQKKIKISWKKLSQEDISKIAEELSKIDQPSIFDDPLLHEYTTQDNQVNKIVQDILLSLQESQATQFNQLNPFIKGQLLQKMEKQLQGTYAGLNQLGYTLKDIDIQKKGKNQNQNLSQEKNQFTYEIIQESVIKQYQICCAVAFNRDCSLVAVGCDKQIKLYEFKQGRIKLIQLLSEHQNIVTTLNFMRKANQLISGSFSDAQIIIWLMNQKNQWICLQKLNGHSKGISCLILNNNEDLIISGSLDKTIKFWVKKNNWVCQQTITDHQKDVNALSLNEKQNRLISCSDENYILIIGFSKKSKKWIVKSRIIIETFGIRLCFINDNLFTYQPHQNDQLHVIEIDNSNRKYFKTKVVQVKFSQKDCQCLFPQQYIKQKCLLINKNGQYINLLKKNQNDEFEIGQFIEYQTSSIYGCMSDDGEYLITWDDNSKDIQIRKYQEK</sequence>
<comment type="caution">
    <text evidence="3">The sequence shown here is derived from an EMBL/GenBank/DDBJ whole genome shotgun (WGS) entry which is preliminary data.</text>
</comment>
<evidence type="ECO:0000256" key="2">
    <source>
        <dbReference type="SAM" id="Coils"/>
    </source>
</evidence>
<reference evidence="3" key="1">
    <citation type="submission" date="2021-01" db="EMBL/GenBank/DDBJ databases">
        <authorList>
            <consortium name="Genoscope - CEA"/>
            <person name="William W."/>
        </authorList>
    </citation>
    <scope>NUCLEOTIDE SEQUENCE</scope>
</reference>
<dbReference type="AlphaFoldDB" id="A0A8S1TTH5"/>
<organism evidence="3 4">
    <name type="scientific">Paramecium pentaurelia</name>
    <dbReference type="NCBI Taxonomy" id="43138"/>
    <lineage>
        <taxon>Eukaryota</taxon>
        <taxon>Sar</taxon>
        <taxon>Alveolata</taxon>
        <taxon>Ciliophora</taxon>
        <taxon>Intramacronucleata</taxon>
        <taxon>Oligohymenophorea</taxon>
        <taxon>Peniculida</taxon>
        <taxon>Parameciidae</taxon>
        <taxon>Paramecium</taxon>
    </lineage>
</organism>
<evidence type="ECO:0000313" key="4">
    <source>
        <dbReference type="Proteomes" id="UP000689195"/>
    </source>
</evidence>
<accession>A0A8S1TTH5</accession>
<gene>
    <name evidence="3" type="ORF">PPENT_87.1.T0270038</name>
</gene>
<feature type="coiled-coil region" evidence="2">
    <location>
        <begin position="92"/>
        <end position="126"/>
    </location>
</feature>
<dbReference type="PROSITE" id="PS50082">
    <property type="entry name" value="WD_REPEATS_2"/>
    <property type="match status" value="1"/>
</dbReference>
<dbReference type="GO" id="GO:0097361">
    <property type="term" value="C:cytosolic [4Fe-4S] assembly targeting complex"/>
    <property type="evidence" value="ECO:0007669"/>
    <property type="project" value="TreeGrafter"/>
</dbReference>
<dbReference type="InterPro" id="IPR001680">
    <property type="entry name" value="WD40_rpt"/>
</dbReference>
<dbReference type="PROSITE" id="PS50294">
    <property type="entry name" value="WD_REPEATS_REGION"/>
    <property type="match status" value="1"/>
</dbReference>
<dbReference type="PANTHER" id="PTHR19920:SF0">
    <property type="entry name" value="CYTOSOLIC IRON-SULFUR PROTEIN ASSEMBLY PROTEIN CIAO1-RELATED"/>
    <property type="match status" value="1"/>
</dbReference>
<evidence type="ECO:0000256" key="1">
    <source>
        <dbReference type="PROSITE-ProRule" id="PRU00221"/>
    </source>
</evidence>
<proteinExistence type="predicted"/>
<keyword evidence="4" id="KW-1185">Reference proteome</keyword>
<dbReference type="Pfam" id="PF00400">
    <property type="entry name" value="WD40"/>
    <property type="match status" value="4"/>
</dbReference>
<dbReference type="EMBL" id="CAJJDO010000027">
    <property type="protein sequence ID" value="CAD8155333.1"/>
    <property type="molecule type" value="Genomic_DNA"/>
</dbReference>
<dbReference type="Proteomes" id="UP000689195">
    <property type="component" value="Unassembled WGS sequence"/>
</dbReference>
<feature type="repeat" description="WD" evidence="1">
    <location>
        <begin position="372"/>
        <end position="403"/>
    </location>
</feature>
<name>A0A8S1TTH5_9CILI</name>
<dbReference type="OrthoDB" id="1932312at2759"/>
<evidence type="ECO:0000313" key="3">
    <source>
        <dbReference type="EMBL" id="CAD8155333.1"/>
    </source>
</evidence>
<protein>
    <recommendedName>
        <fullName evidence="5">WD40-repeat-containing domain</fullName>
    </recommendedName>
</protein>
<keyword evidence="2" id="KW-0175">Coiled coil</keyword>
<dbReference type="SMART" id="SM00320">
    <property type="entry name" value="WD40"/>
    <property type="match status" value="4"/>
</dbReference>
<dbReference type="PANTHER" id="PTHR19920">
    <property type="entry name" value="WD40 PROTEIN CIAO1"/>
    <property type="match status" value="1"/>
</dbReference>
<evidence type="ECO:0008006" key="5">
    <source>
        <dbReference type="Google" id="ProtNLM"/>
    </source>
</evidence>
<keyword evidence="1" id="KW-0853">WD repeat</keyword>